<dbReference type="PIRSF" id="PIRSF038953">
    <property type="entry name" value="SigI"/>
    <property type="match status" value="1"/>
</dbReference>
<keyword evidence="1 6" id="KW-0963">Cytoplasm</keyword>
<proteinExistence type="inferred from homology"/>
<protein>
    <recommendedName>
        <fullName evidence="6">RNA polymerase sigma factor SigI</fullName>
    </recommendedName>
</protein>
<evidence type="ECO:0000313" key="7">
    <source>
        <dbReference type="EMBL" id="MBK1809555.1"/>
    </source>
</evidence>
<name>A0ABS1EJM1_9CLOT</name>
<feature type="DNA-binding region" description="H-T-H motif" evidence="6">
    <location>
        <begin position="176"/>
        <end position="195"/>
    </location>
</feature>
<evidence type="ECO:0000256" key="5">
    <source>
        <dbReference type="ARBA" id="ARBA00023163"/>
    </source>
</evidence>
<organism evidence="7 8">
    <name type="scientific">Clostridium yunnanense</name>
    <dbReference type="NCBI Taxonomy" id="2800325"/>
    <lineage>
        <taxon>Bacteria</taxon>
        <taxon>Bacillati</taxon>
        <taxon>Bacillota</taxon>
        <taxon>Clostridia</taxon>
        <taxon>Eubacteriales</taxon>
        <taxon>Clostridiaceae</taxon>
        <taxon>Clostridium</taxon>
    </lineage>
</organism>
<evidence type="ECO:0000313" key="8">
    <source>
        <dbReference type="Proteomes" id="UP000596739"/>
    </source>
</evidence>
<evidence type="ECO:0000256" key="1">
    <source>
        <dbReference type="ARBA" id="ARBA00022490"/>
    </source>
</evidence>
<comment type="function">
    <text evidence="6">Sigma factors are initiation factors that promote the attachment of RNA polymerase to specific initiation sites and are then released.</text>
</comment>
<keyword evidence="5 6" id="KW-0804">Transcription</keyword>
<evidence type="ECO:0000256" key="6">
    <source>
        <dbReference type="HAMAP-Rule" id="MF_02064"/>
    </source>
</evidence>
<keyword evidence="3 6" id="KW-0731">Sigma factor</keyword>
<keyword evidence="6" id="KW-0346">Stress response</keyword>
<dbReference type="EMBL" id="JAENHN010000008">
    <property type="protein sequence ID" value="MBK1809555.1"/>
    <property type="molecule type" value="Genomic_DNA"/>
</dbReference>
<gene>
    <name evidence="6" type="primary">sigI</name>
    <name evidence="7" type="ORF">JHL18_02700</name>
</gene>
<comment type="subunit">
    <text evidence="6">Interacts with RsgI.</text>
</comment>
<dbReference type="Proteomes" id="UP000596739">
    <property type="component" value="Unassembled WGS sequence"/>
</dbReference>
<dbReference type="HAMAP" id="MF_02064">
    <property type="entry name" value="Sigma70_SigI"/>
    <property type="match status" value="1"/>
</dbReference>
<keyword evidence="2 6" id="KW-0805">Transcription regulation</keyword>
<comment type="similarity">
    <text evidence="6">Belongs to the sigma-70 factor family. SigI subfamily.</text>
</comment>
<evidence type="ECO:0000256" key="2">
    <source>
        <dbReference type="ARBA" id="ARBA00023015"/>
    </source>
</evidence>
<sequence>MIEEFLIEDKNKFIEENLGFIYKTASFICKKQLDRRNDEEFSIAIGAFNKACDNFSKEKGNFFSYAKIVIRNSLIDFFRNSKNVPILYFEEEEGMKDIDNTISLDKYDREQEQKSRLEEINMYREKLEEFKINFYELSKSSPSHKDTREDVLNAALLCSRNKEIMNILYETKKLPIVQIIELTGRNRKFIEKWRKYMISLIILLSSNEYIYLKSYLNIRRKEQ</sequence>
<dbReference type="InterPro" id="IPR014244">
    <property type="entry name" value="RNA_pol_sigma-I"/>
</dbReference>
<accession>A0ABS1EJM1</accession>
<feature type="short sequence motif" description="Polymerase core binding" evidence="6">
    <location>
        <begin position="39"/>
        <end position="52"/>
    </location>
</feature>
<keyword evidence="8" id="KW-1185">Reference proteome</keyword>
<dbReference type="RefSeq" id="WP_200266106.1">
    <property type="nucleotide sequence ID" value="NZ_JAENHN010000008.1"/>
</dbReference>
<dbReference type="InterPro" id="IPR013325">
    <property type="entry name" value="RNA_pol_sigma_r2"/>
</dbReference>
<evidence type="ECO:0000256" key="4">
    <source>
        <dbReference type="ARBA" id="ARBA00023125"/>
    </source>
</evidence>
<evidence type="ECO:0000256" key="3">
    <source>
        <dbReference type="ARBA" id="ARBA00023082"/>
    </source>
</evidence>
<dbReference type="SUPFAM" id="SSF88946">
    <property type="entry name" value="Sigma2 domain of RNA polymerase sigma factors"/>
    <property type="match status" value="1"/>
</dbReference>
<comment type="activity regulation">
    <text evidence="6">Negatively regulated by the anti-sigma-I factor RsgI.</text>
</comment>
<dbReference type="Gene3D" id="1.10.1740.10">
    <property type="match status" value="1"/>
</dbReference>
<comment type="subcellular location">
    <subcellularLocation>
        <location evidence="6">Cytoplasm</location>
    </subcellularLocation>
</comment>
<reference evidence="8" key="1">
    <citation type="submission" date="2021-01" db="EMBL/GenBank/DDBJ databases">
        <title>Genome public.</title>
        <authorList>
            <person name="Liu C."/>
            <person name="Sun Q."/>
        </authorList>
    </citation>
    <scope>NUCLEOTIDE SEQUENCE [LARGE SCALE GENOMIC DNA]</scope>
    <source>
        <strain evidence="8">YIM B02505</strain>
    </source>
</reference>
<comment type="caution">
    <text evidence="7">The sequence shown here is derived from an EMBL/GenBank/DDBJ whole genome shotgun (WGS) entry which is preliminary data.</text>
</comment>
<keyword evidence="4 6" id="KW-0238">DNA-binding</keyword>